<feature type="compositionally biased region" description="Low complexity" evidence="1">
    <location>
        <begin position="87"/>
        <end position="101"/>
    </location>
</feature>
<evidence type="ECO:0000256" key="1">
    <source>
        <dbReference type="SAM" id="MobiDB-lite"/>
    </source>
</evidence>
<organism evidence="2">
    <name type="scientific">Panicum hallii</name>
    <dbReference type="NCBI Taxonomy" id="206008"/>
    <lineage>
        <taxon>Eukaryota</taxon>
        <taxon>Viridiplantae</taxon>
        <taxon>Streptophyta</taxon>
        <taxon>Embryophyta</taxon>
        <taxon>Tracheophyta</taxon>
        <taxon>Spermatophyta</taxon>
        <taxon>Magnoliopsida</taxon>
        <taxon>Liliopsida</taxon>
        <taxon>Poales</taxon>
        <taxon>Poaceae</taxon>
        <taxon>PACMAD clade</taxon>
        <taxon>Panicoideae</taxon>
        <taxon>Panicodae</taxon>
        <taxon>Paniceae</taxon>
        <taxon>Panicinae</taxon>
        <taxon>Panicum</taxon>
        <taxon>Panicum sect. Panicum</taxon>
    </lineage>
</organism>
<feature type="compositionally biased region" description="Polar residues" evidence="1">
    <location>
        <begin position="74"/>
        <end position="83"/>
    </location>
</feature>
<protein>
    <submittedName>
        <fullName evidence="2">Uncharacterized protein</fullName>
    </submittedName>
</protein>
<feature type="compositionally biased region" description="Basic and acidic residues" evidence="1">
    <location>
        <begin position="1"/>
        <end position="13"/>
    </location>
</feature>
<proteinExistence type="predicted"/>
<accession>A0A2T8I549</accession>
<gene>
    <name evidence="2" type="ORF">PAHAL_9G484600</name>
</gene>
<dbReference type="Gramene" id="PVH32780">
    <property type="protein sequence ID" value="PVH32780"/>
    <property type="gene ID" value="PAHAL_9G484600"/>
</dbReference>
<evidence type="ECO:0000313" key="2">
    <source>
        <dbReference type="EMBL" id="PVH32780.1"/>
    </source>
</evidence>
<name>A0A2T8I549_9POAL</name>
<feature type="region of interest" description="Disordered" evidence="1">
    <location>
        <begin position="1"/>
        <end position="101"/>
    </location>
</feature>
<dbReference type="Proteomes" id="UP000243499">
    <property type="component" value="Chromosome 9"/>
</dbReference>
<dbReference type="AlphaFoldDB" id="A0A2T8I549"/>
<sequence length="101" mass="10527">MGDRPTRKGERCRGQTSRQGGPRSAMTLPARLPPPAVAAGENGCADVPGRGRPGQEEYIAVGLVSPSMMPPNPSDLSGRSNGRTNERAAPAGPAARAPRRR</sequence>
<dbReference type="EMBL" id="CM008054">
    <property type="protein sequence ID" value="PVH32780.1"/>
    <property type="molecule type" value="Genomic_DNA"/>
</dbReference>
<reference evidence="2" key="1">
    <citation type="submission" date="2018-04" db="EMBL/GenBank/DDBJ databases">
        <title>WGS assembly of Panicum hallii.</title>
        <authorList>
            <person name="Lovell J."/>
            <person name="Jenkins J."/>
            <person name="Lowry D."/>
            <person name="Mamidi S."/>
            <person name="Sreedasyam A."/>
            <person name="Weng X."/>
            <person name="Barry K."/>
            <person name="Bonette J."/>
            <person name="Campitelli B."/>
            <person name="Daum C."/>
            <person name="Gordon S."/>
            <person name="Gould B."/>
            <person name="Lipzen A."/>
            <person name="Macqueen A."/>
            <person name="Palacio-Mejia J."/>
            <person name="Plott C."/>
            <person name="Shakirov E."/>
            <person name="Shu S."/>
            <person name="Yoshinaga Y."/>
            <person name="Zane M."/>
            <person name="Rokhsar D."/>
            <person name="Grimwood J."/>
            <person name="Schmutz J."/>
            <person name="Juenger T."/>
        </authorList>
    </citation>
    <scope>NUCLEOTIDE SEQUENCE [LARGE SCALE GENOMIC DNA]</scope>
    <source>
        <strain evidence="2">FIL2</strain>
    </source>
</reference>